<dbReference type="Gene3D" id="3.30.450.40">
    <property type="match status" value="1"/>
</dbReference>
<name>A0A840EU12_9ACTN</name>
<evidence type="ECO:0000256" key="1">
    <source>
        <dbReference type="ARBA" id="ARBA00023125"/>
    </source>
</evidence>
<sequence length="423" mass="45124">MRPEDAMSDGKSTATRVRRAYEQFLSGVTPPDNAVRSLVRESWVRSRSQGLDEAPEATAGDMSDADFSEYRAAHRLARVRPLITSLMLDDIADAGVVVALTDRRGRLLWVDGDRSTRGKAAAINFVEGTVWSEDRVGTNAPGLALSLNRGVQILGPEHYASPVQNWNCAAAPVHDPVSGEVIGAIDVTGGDAAAAPFALAAVRSVVAAVERELASGAVDLSPEAMLTASSQSHLTVLSGEPVWRAPGRPAKLLSPRHAEILLLLHMNPDGLSTDRLADLLSDGDLGSVTVRAEISRLRREVGDVLASRPYRLTGEVTSDVSEVRDAILAGELRAAIAALGRGGLLADSLSPGLTDLFDEIREDLRSAVFGSRDVVALQAWTHSPHGHDDFQAWTALQRALPQGHPDAAIAAGRVRLIHRRFGV</sequence>
<reference evidence="3 4" key="1">
    <citation type="submission" date="2020-08" db="EMBL/GenBank/DDBJ databases">
        <title>Sequencing the genomes of 1000 actinobacteria strains.</title>
        <authorList>
            <person name="Klenk H.-P."/>
        </authorList>
    </citation>
    <scope>NUCLEOTIDE SEQUENCE [LARGE SCALE GENOMIC DNA]</scope>
    <source>
        <strain evidence="3 4">DSM 45298</strain>
    </source>
</reference>
<evidence type="ECO:0000313" key="4">
    <source>
        <dbReference type="Proteomes" id="UP000551501"/>
    </source>
</evidence>
<dbReference type="GO" id="GO:0000160">
    <property type="term" value="P:phosphorelay signal transduction system"/>
    <property type="evidence" value="ECO:0007669"/>
    <property type="project" value="InterPro"/>
</dbReference>
<keyword evidence="4" id="KW-1185">Reference proteome</keyword>
<proteinExistence type="predicted"/>
<dbReference type="GO" id="GO:0003677">
    <property type="term" value="F:DNA binding"/>
    <property type="evidence" value="ECO:0007669"/>
    <property type="project" value="UniProtKB-KW"/>
</dbReference>
<keyword evidence="1" id="KW-0238">DNA-binding</keyword>
<organism evidence="3 4">
    <name type="scientific">Gordonia humi</name>
    <dbReference type="NCBI Taxonomy" id="686429"/>
    <lineage>
        <taxon>Bacteria</taxon>
        <taxon>Bacillati</taxon>
        <taxon>Actinomycetota</taxon>
        <taxon>Actinomycetes</taxon>
        <taxon>Mycobacteriales</taxon>
        <taxon>Gordoniaceae</taxon>
        <taxon>Gordonia</taxon>
    </lineage>
</organism>
<gene>
    <name evidence="3" type="ORF">BKA16_000376</name>
</gene>
<dbReference type="InterPro" id="IPR029016">
    <property type="entry name" value="GAF-like_dom_sf"/>
</dbReference>
<feature type="domain" description="OmpR/PhoB-type" evidence="2">
    <location>
        <begin position="247"/>
        <end position="312"/>
    </location>
</feature>
<dbReference type="Proteomes" id="UP000551501">
    <property type="component" value="Unassembled WGS sequence"/>
</dbReference>
<evidence type="ECO:0000259" key="2">
    <source>
        <dbReference type="SMART" id="SM00862"/>
    </source>
</evidence>
<accession>A0A840EU12</accession>
<comment type="caution">
    <text evidence="3">The sequence shown here is derived from an EMBL/GenBank/DDBJ whole genome shotgun (WGS) entry which is preliminary data.</text>
</comment>
<evidence type="ECO:0000313" key="3">
    <source>
        <dbReference type="EMBL" id="MBB4133824.1"/>
    </source>
</evidence>
<dbReference type="InterPro" id="IPR001867">
    <property type="entry name" value="OmpR/PhoB-type_DNA-bd"/>
</dbReference>
<dbReference type="GO" id="GO:0006355">
    <property type="term" value="P:regulation of DNA-templated transcription"/>
    <property type="evidence" value="ECO:0007669"/>
    <property type="project" value="InterPro"/>
</dbReference>
<dbReference type="SMART" id="SM00862">
    <property type="entry name" value="Trans_reg_C"/>
    <property type="match status" value="1"/>
</dbReference>
<dbReference type="AlphaFoldDB" id="A0A840EU12"/>
<dbReference type="EMBL" id="JACIFP010000001">
    <property type="protein sequence ID" value="MBB4133824.1"/>
    <property type="molecule type" value="Genomic_DNA"/>
</dbReference>
<protein>
    <recommendedName>
        <fullName evidence="2">OmpR/PhoB-type domain-containing protein</fullName>
    </recommendedName>
</protein>